<evidence type="ECO:0000256" key="4">
    <source>
        <dbReference type="ARBA" id="ARBA00022856"/>
    </source>
</evidence>
<keyword evidence="4" id="KW-0571">Peptide transport</keyword>
<evidence type="ECO:0000256" key="3">
    <source>
        <dbReference type="ARBA" id="ARBA00022692"/>
    </source>
</evidence>
<dbReference type="GO" id="GO:0016020">
    <property type="term" value="C:membrane"/>
    <property type="evidence" value="ECO:0007669"/>
    <property type="project" value="UniProtKB-SubCell"/>
</dbReference>
<reference evidence="8" key="2">
    <citation type="journal article" date="2021" name="Genome Biol. Evol.">
        <title>Developing a high-quality reference genome for a parasitic bivalve with doubly uniparental inheritance (Bivalvia: Unionida).</title>
        <authorList>
            <person name="Smith C.H."/>
        </authorList>
    </citation>
    <scope>NUCLEOTIDE SEQUENCE</scope>
    <source>
        <strain evidence="8">CHS0354</strain>
        <tissue evidence="8">Mantle</tissue>
    </source>
</reference>
<reference evidence="8" key="3">
    <citation type="submission" date="2023-05" db="EMBL/GenBank/DDBJ databases">
        <authorList>
            <person name="Smith C.H."/>
        </authorList>
    </citation>
    <scope>NUCLEOTIDE SEQUENCE</scope>
    <source>
        <strain evidence="8">CHS0354</strain>
        <tissue evidence="8">Mantle</tissue>
    </source>
</reference>
<dbReference type="Proteomes" id="UP001195483">
    <property type="component" value="Unassembled WGS sequence"/>
</dbReference>
<keyword evidence="9" id="KW-1185">Reference proteome</keyword>
<dbReference type="EMBL" id="JAEAOA010001196">
    <property type="protein sequence ID" value="KAK3591729.1"/>
    <property type="molecule type" value="Genomic_DNA"/>
</dbReference>
<keyword evidence="3 7" id="KW-0812">Transmembrane</keyword>
<comment type="subcellular location">
    <subcellularLocation>
        <location evidence="1">Membrane</location>
        <topology evidence="1">Multi-pass membrane protein</topology>
    </subcellularLocation>
</comment>
<feature type="transmembrane region" description="Helical" evidence="7">
    <location>
        <begin position="95"/>
        <end position="117"/>
    </location>
</feature>
<dbReference type="InterPro" id="IPR036259">
    <property type="entry name" value="MFS_trans_sf"/>
</dbReference>
<feature type="transmembrane region" description="Helical" evidence="7">
    <location>
        <begin position="137"/>
        <end position="159"/>
    </location>
</feature>
<name>A0AAE0SGX5_9BIVA</name>
<dbReference type="Gene3D" id="1.20.1250.20">
    <property type="entry name" value="MFS general substrate transporter like domains"/>
    <property type="match status" value="1"/>
</dbReference>
<keyword evidence="4" id="KW-0653">Protein transport</keyword>
<evidence type="ECO:0000256" key="1">
    <source>
        <dbReference type="ARBA" id="ARBA00004141"/>
    </source>
</evidence>
<keyword evidence="5 7" id="KW-1133">Transmembrane helix</keyword>
<dbReference type="InterPro" id="IPR000109">
    <property type="entry name" value="POT_fam"/>
</dbReference>
<dbReference type="PANTHER" id="PTHR11654">
    <property type="entry name" value="OLIGOPEPTIDE TRANSPORTER-RELATED"/>
    <property type="match status" value="1"/>
</dbReference>
<evidence type="ECO:0000313" key="9">
    <source>
        <dbReference type="Proteomes" id="UP001195483"/>
    </source>
</evidence>
<evidence type="ECO:0000256" key="7">
    <source>
        <dbReference type="SAM" id="Phobius"/>
    </source>
</evidence>
<accession>A0AAE0SGX5</accession>
<dbReference type="Pfam" id="PF00854">
    <property type="entry name" value="PTR2"/>
    <property type="match status" value="1"/>
</dbReference>
<keyword evidence="6 7" id="KW-0472">Membrane</keyword>
<evidence type="ECO:0000256" key="6">
    <source>
        <dbReference type="ARBA" id="ARBA00023136"/>
    </source>
</evidence>
<evidence type="ECO:0000313" key="8">
    <source>
        <dbReference type="EMBL" id="KAK3591729.1"/>
    </source>
</evidence>
<comment type="caution">
    <text evidence="8">The sequence shown here is derived from an EMBL/GenBank/DDBJ whole genome shotgun (WGS) entry which is preliminary data.</text>
</comment>
<dbReference type="AlphaFoldDB" id="A0AAE0SGX5"/>
<organism evidence="8 9">
    <name type="scientific">Potamilus streckersoni</name>
    <dbReference type="NCBI Taxonomy" id="2493646"/>
    <lineage>
        <taxon>Eukaryota</taxon>
        <taxon>Metazoa</taxon>
        <taxon>Spiralia</taxon>
        <taxon>Lophotrochozoa</taxon>
        <taxon>Mollusca</taxon>
        <taxon>Bivalvia</taxon>
        <taxon>Autobranchia</taxon>
        <taxon>Heteroconchia</taxon>
        <taxon>Palaeoheterodonta</taxon>
        <taxon>Unionida</taxon>
        <taxon>Unionoidea</taxon>
        <taxon>Unionidae</taxon>
        <taxon>Ambleminae</taxon>
        <taxon>Lampsilini</taxon>
        <taxon>Potamilus</taxon>
    </lineage>
</organism>
<evidence type="ECO:0000256" key="5">
    <source>
        <dbReference type="ARBA" id="ARBA00022989"/>
    </source>
</evidence>
<gene>
    <name evidence="8" type="ORF">CHS0354_019498</name>
</gene>
<evidence type="ECO:0000256" key="2">
    <source>
        <dbReference type="ARBA" id="ARBA00005982"/>
    </source>
</evidence>
<dbReference type="SUPFAM" id="SSF103473">
    <property type="entry name" value="MFS general substrate transporter"/>
    <property type="match status" value="1"/>
</dbReference>
<comment type="similarity">
    <text evidence="2">Belongs to the major facilitator superfamily. Proton-dependent oligopeptide transporter (POT/PTR) (TC 2.A.17) family.</text>
</comment>
<sequence>MMIGKRAYIRLFPKPFGFGLFLAVLALLYAGGLEIFRKRNNYFIQEINQDVYNASNISVFYQVPIFALLGLSEVWTSVSGFELAYTHTSDNMQGLVTGLFLMTIGLGSFYSTIWTAIVRFKTDWYPEKPVDTGHLEYYLFPISGITFILFVVYVLVFWFRRTWRTMQPFTQNDRSHDGT</sequence>
<dbReference type="GO" id="GO:0015833">
    <property type="term" value="P:peptide transport"/>
    <property type="evidence" value="ECO:0007669"/>
    <property type="project" value="UniProtKB-KW"/>
</dbReference>
<reference evidence="8" key="1">
    <citation type="journal article" date="2021" name="Genome Biol. Evol.">
        <title>A High-Quality Reference Genome for a Parasitic Bivalve with Doubly Uniparental Inheritance (Bivalvia: Unionida).</title>
        <authorList>
            <person name="Smith C.H."/>
        </authorList>
    </citation>
    <scope>NUCLEOTIDE SEQUENCE</scope>
    <source>
        <strain evidence="8">CHS0354</strain>
    </source>
</reference>
<keyword evidence="4" id="KW-0813">Transport</keyword>
<dbReference type="GO" id="GO:0022857">
    <property type="term" value="F:transmembrane transporter activity"/>
    <property type="evidence" value="ECO:0007669"/>
    <property type="project" value="InterPro"/>
</dbReference>
<protein>
    <submittedName>
        <fullName evidence="8">Uncharacterized protein</fullName>
    </submittedName>
</protein>
<proteinExistence type="inferred from homology"/>